<dbReference type="EMBL" id="MN234187">
    <property type="protein sequence ID" value="QFG10355.1"/>
    <property type="molecule type" value="Genomic_DNA"/>
</dbReference>
<dbReference type="RefSeq" id="YP_010013477.1">
    <property type="nucleotide sequence ID" value="NC_053511.1"/>
</dbReference>
<proteinExistence type="predicted"/>
<evidence type="ECO:0000313" key="3">
    <source>
        <dbReference type="Proteomes" id="UP000327317"/>
    </source>
</evidence>
<reference evidence="2 3" key="1">
    <citation type="submission" date="2019-07" db="EMBL/GenBank/DDBJ databases">
        <authorList>
            <person name="Stoner T.H."/>
            <person name="Garlena R.A."/>
            <person name="Russell D.A."/>
            <person name="Pope W.H."/>
            <person name="Jacobs-Sera D."/>
            <person name="Hatfull G.F."/>
        </authorList>
    </citation>
    <scope>NUCLEOTIDE SEQUENCE [LARGE SCALE GENOMIC DNA]</scope>
</reference>
<keyword evidence="1" id="KW-0175">Coiled coil</keyword>
<accession>A0A5J6TI13</accession>
<dbReference type="GeneID" id="63210081"/>
<sequence length="64" mass="7311">MANVLKNIPDSVAASMLRNERAKLGAERAELVREIEQRQARIDWIDARLREVNDGERVLSEHGN</sequence>
<keyword evidence="3" id="KW-1185">Reference proteome</keyword>
<protein>
    <submittedName>
        <fullName evidence="2">Uncharacterized protein</fullName>
    </submittedName>
</protein>
<evidence type="ECO:0000313" key="2">
    <source>
        <dbReference type="EMBL" id="QFG10355.1"/>
    </source>
</evidence>
<organism evidence="2 3">
    <name type="scientific">Mycobacterium phage DyoEdafos</name>
    <dbReference type="NCBI Taxonomy" id="2599860"/>
    <lineage>
        <taxon>Viruses</taxon>
        <taxon>Duplodnaviria</taxon>
        <taxon>Heunggongvirae</taxon>
        <taxon>Uroviricota</taxon>
        <taxon>Caudoviricetes</taxon>
        <taxon>Vilmaviridae</taxon>
        <taxon>Lclasvirinae</taxon>
        <taxon>Bromdenvirus</taxon>
        <taxon>Bromdenvirus dyoedafos</taxon>
    </lineage>
</organism>
<feature type="coiled-coil region" evidence="1">
    <location>
        <begin position="14"/>
        <end position="41"/>
    </location>
</feature>
<dbReference type="Proteomes" id="UP000327317">
    <property type="component" value="Segment"/>
</dbReference>
<dbReference type="KEGG" id="vg:63210081"/>
<gene>
    <name evidence="2" type="primary">143</name>
    <name evidence="2" type="ORF">SEA_DYOEDAFOS_143</name>
</gene>
<evidence type="ECO:0000256" key="1">
    <source>
        <dbReference type="SAM" id="Coils"/>
    </source>
</evidence>
<name>A0A5J6TI13_9CAUD</name>